<reference evidence="1" key="1">
    <citation type="submission" date="2018-05" db="EMBL/GenBank/DDBJ databases">
        <authorList>
            <person name="Lanie J.A."/>
            <person name="Ng W.-L."/>
            <person name="Kazmierczak K.M."/>
            <person name="Andrzejewski T.M."/>
            <person name="Davidsen T.M."/>
            <person name="Wayne K.J."/>
            <person name="Tettelin H."/>
            <person name="Glass J.I."/>
            <person name="Rusch D."/>
            <person name="Podicherti R."/>
            <person name="Tsui H.-C.T."/>
            <person name="Winkler M.E."/>
        </authorList>
    </citation>
    <scope>NUCLEOTIDE SEQUENCE</scope>
</reference>
<dbReference type="AlphaFoldDB" id="A0A382NE99"/>
<evidence type="ECO:0000313" key="1">
    <source>
        <dbReference type="EMBL" id="SVC58655.1"/>
    </source>
</evidence>
<gene>
    <name evidence="1" type="ORF">METZ01_LOCUS311509</name>
</gene>
<accession>A0A382NE99</accession>
<sequence>MSDNKLIHTSHITIHKDKGPVRRAYIEGFETPTIFGVHTNIKDFYGIEPEKEYPATLDYIIAGTGG</sequence>
<name>A0A382NE99_9ZZZZ</name>
<dbReference type="EMBL" id="UINC01099404">
    <property type="protein sequence ID" value="SVC58655.1"/>
    <property type="molecule type" value="Genomic_DNA"/>
</dbReference>
<organism evidence="1">
    <name type="scientific">marine metagenome</name>
    <dbReference type="NCBI Taxonomy" id="408172"/>
    <lineage>
        <taxon>unclassified sequences</taxon>
        <taxon>metagenomes</taxon>
        <taxon>ecological metagenomes</taxon>
    </lineage>
</organism>
<protein>
    <submittedName>
        <fullName evidence="1">Uncharacterized protein</fullName>
    </submittedName>
</protein>
<proteinExistence type="predicted"/>